<dbReference type="Pfam" id="PF07963">
    <property type="entry name" value="N_methyl"/>
    <property type="match status" value="1"/>
</dbReference>
<evidence type="ECO:0000256" key="2">
    <source>
        <dbReference type="ARBA" id="ARBA00022481"/>
    </source>
</evidence>
<evidence type="ECO:0000313" key="5">
    <source>
        <dbReference type="EMBL" id="MBF4435195.1"/>
    </source>
</evidence>
<keyword evidence="4" id="KW-0812">Transmembrane</keyword>
<dbReference type="Proteomes" id="UP000786185">
    <property type="component" value="Unassembled WGS sequence"/>
</dbReference>
<gene>
    <name evidence="5" type="ORF">ERJ77_11795</name>
</gene>
<dbReference type="GO" id="GO:0043107">
    <property type="term" value="P:type IV pilus-dependent motility"/>
    <property type="evidence" value="ECO:0007669"/>
    <property type="project" value="TreeGrafter"/>
</dbReference>
<dbReference type="NCBIfam" id="TIGR02532">
    <property type="entry name" value="IV_pilin_GFxxxE"/>
    <property type="match status" value="1"/>
</dbReference>
<keyword evidence="4" id="KW-0472">Membrane</keyword>
<evidence type="ECO:0000256" key="3">
    <source>
        <dbReference type="RuleBase" id="RU000389"/>
    </source>
</evidence>
<evidence type="ECO:0000313" key="6">
    <source>
        <dbReference type="Proteomes" id="UP000786185"/>
    </source>
</evidence>
<comment type="similarity">
    <text evidence="1 3">Belongs to the N-Me-Phe pilin family.</text>
</comment>
<name>A0AAW4BBV6_VIBAN</name>
<dbReference type="SUPFAM" id="SSF54523">
    <property type="entry name" value="Pili subunits"/>
    <property type="match status" value="1"/>
</dbReference>
<keyword evidence="4" id="KW-1133">Transmembrane helix</keyword>
<protein>
    <submittedName>
        <fullName evidence="5">Pilin</fullName>
    </submittedName>
</protein>
<evidence type="ECO:0000256" key="1">
    <source>
        <dbReference type="ARBA" id="ARBA00005233"/>
    </source>
</evidence>
<dbReference type="GO" id="GO:0044096">
    <property type="term" value="C:type IV pilus"/>
    <property type="evidence" value="ECO:0007669"/>
    <property type="project" value="TreeGrafter"/>
</dbReference>
<dbReference type="InterPro" id="IPR001082">
    <property type="entry name" value="Pilin"/>
</dbReference>
<reference evidence="5" key="1">
    <citation type="journal article" date="2021" name="PeerJ">
        <title>Analysis of 44 Vibrio anguillarum genomes reveals high genetic diversity.</title>
        <authorList>
            <person name="Hansen M.J."/>
            <person name="Dalsgaard I."/>
        </authorList>
    </citation>
    <scope>NUCLEOTIDE SEQUENCE</scope>
    <source>
        <strain evidence="5">850617-1/1</strain>
    </source>
</reference>
<dbReference type="GO" id="GO:0007155">
    <property type="term" value="P:cell adhesion"/>
    <property type="evidence" value="ECO:0007669"/>
    <property type="project" value="InterPro"/>
</dbReference>
<dbReference type="InterPro" id="IPR045584">
    <property type="entry name" value="Pilin-like"/>
</dbReference>
<proteinExistence type="inferred from homology"/>
<dbReference type="Gene3D" id="3.30.700.10">
    <property type="entry name" value="Glycoprotein, Type 4 Pilin"/>
    <property type="match status" value="1"/>
</dbReference>
<accession>A0AAW4BBV6</accession>
<dbReference type="PANTHER" id="PTHR30093">
    <property type="entry name" value="GENERAL SECRETION PATHWAY PROTEIN G"/>
    <property type="match status" value="1"/>
</dbReference>
<keyword evidence="2" id="KW-0488">Methylation</keyword>
<organism evidence="5 6">
    <name type="scientific">Vibrio anguillarum</name>
    <name type="common">Listonella anguillarum</name>
    <dbReference type="NCBI Taxonomy" id="55601"/>
    <lineage>
        <taxon>Bacteria</taxon>
        <taxon>Pseudomonadati</taxon>
        <taxon>Pseudomonadota</taxon>
        <taxon>Gammaproteobacteria</taxon>
        <taxon>Vibrionales</taxon>
        <taxon>Vibrionaceae</taxon>
        <taxon>Vibrio</taxon>
    </lineage>
</organism>
<dbReference type="InterPro" id="IPR012902">
    <property type="entry name" value="N_methyl_site"/>
</dbReference>
<dbReference type="PANTHER" id="PTHR30093:SF34">
    <property type="entry name" value="PREPILIN PEPTIDASE-DEPENDENT PROTEIN D"/>
    <property type="match status" value="1"/>
</dbReference>
<dbReference type="EMBL" id="SCLC01000007">
    <property type="protein sequence ID" value="MBF4435195.1"/>
    <property type="molecule type" value="Genomic_DNA"/>
</dbReference>
<dbReference type="Pfam" id="PF00114">
    <property type="entry name" value="Pilin"/>
    <property type="match status" value="1"/>
</dbReference>
<evidence type="ECO:0000256" key="4">
    <source>
        <dbReference type="SAM" id="Phobius"/>
    </source>
</evidence>
<sequence>MIYATKQVKNPNRSRTALYLIHTNPQASYALPILMRSNGANQIMNTNKKTKQSGFTLIELMIVVGIIGVLSAIAIPAYKSYLIKTESNTAVSIPRTLLTNIDLYIQEKGNFPATTEASEVGAAADMSAMGTLAFTKDATTPTNGTLVFTVSNADASIKDKKITYTRTNSGWKCTHDIPKTLLEKDLKGCLRAIP</sequence>
<feature type="transmembrane region" description="Helical" evidence="4">
    <location>
        <begin position="57"/>
        <end position="78"/>
    </location>
</feature>
<comment type="caution">
    <text evidence="5">The sequence shown here is derived from an EMBL/GenBank/DDBJ whole genome shotgun (WGS) entry which is preliminary data.</text>
</comment>
<dbReference type="AlphaFoldDB" id="A0AAW4BBV6"/>
<keyword evidence="3" id="KW-0281">Fimbrium</keyword>
<dbReference type="PROSITE" id="PS00409">
    <property type="entry name" value="PROKAR_NTER_METHYL"/>
    <property type="match status" value="1"/>
</dbReference>